<evidence type="ECO:0000313" key="3">
    <source>
        <dbReference type="Proteomes" id="UP000585474"/>
    </source>
</evidence>
<comment type="caution">
    <text evidence="2">The sequence shown here is derived from an EMBL/GenBank/DDBJ whole genome shotgun (WGS) entry which is preliminary data.</text>
</comment>
<name>A0A7J0DLR0_9ERIC</name>
<organism evidence="2 3">
    <name type="scientific">Actinidia rufa</name>
    <dbReference type="NCBI Taxonomy" id="165716"/>
    <lineage>
        <taxon>Eukaryota</taxon>
        <taxon>Viridiplantae</taxon>
        <taxon>Streptophyta</taxon>
        <taxon>Embryophyta</taxon>
        <taxon>Tracheophyta</taxon>
        <taxon>Spermatophyta</taxon>
        <taxon>Magnoliopsida</taxon>
        <taxon>eudicotyledons</taxon>
        <taxon>Gunneridae</taxon>
        <taxon>Pentapetalae</taxon>
        <taxon>asterids</taxon>
        <taxon>Ericales</taxon>
        <taxon>Actinidiaceae</taxon>
        <taxon>Actinidia</taxon>
    </lineage>
</organism>
<dbReference type="AlphaFoldDB" id="A0A7J0DLR0"/>
<accession>A0A7J0DLR0</accession>
<evidence type="ECO:0000256" key="1">
    <source>
        <dbReference type="SAM" id="MobiDB-lite"/>
    </source>
</evidence>
<feature type="region of interest" description="Disordered" evidence="1">
    <location>
        <begin position="1"/>
        <end position="20"/>
    </location>
</feature>
<evidence type="ECO:0000313" key="2">
    <source>
        <dbReference type="EMBL" id="GFS37960.1"/>
    </source>
</evidence>
<gene>
    <name evidence="2" type="ORF">Acr_00g0054890</name>
</gene>
<dbReference type="Proteomes" id="UP000585474">
    <property type="component" value="Unassembled WGS sequence"/>
</dbReference>
<sequence>MTLVEASSEPVNGSEPGEGQNVARRSFVRVWVLSGFEIGEADVQSECGSSKLRWGLGSVWVRNRRS</sequence>
<protein>
    <submittedName>
        <fullName evidence="2">Uncharacterized protein</fullName>
    </submittedName>
</protein>
<dbReference type="EMBL" id="BJWL01000295">
    <property type="protein sequence ID" value="GFS37960.1"/>
    <property type="molecule type" value="Genomic_DNA"/>
</dbReference>
<keyword evidence="3" id="KW-1185">Reference proteome</keyword>
<reference evidence="3" key="1">
    <citation type="submission" date="2019-07" db="EMBL/GenBank/DDBJ databases">
        <title>De Novo Assembly of kiwifruit Actinidia rufa.</title>
        <authorList>
            <person name="Sugita-Konishi S."/>
            <person name="Sato K."/>
            <person name="Mori E."/>
            <person name="Abe Y."/>
            <person name="Kisaki G."/>
            <person name="Hamano K."/>
            <person name="Suezawa K."/>
            <person name="Otani M."/>
            <person name="Fukuda T."/>
            <person name="Manabe T."/>
            <person name="Gomi K."/>
            <person name="Tabuchi M."/>
            <person name="Akimitsu K."/>
            <person name="Kataoka I."/>
        </authorList>
    </citation>
    <scope>NUCLEOTIDE SEQUENCE [LARGE SCALE GENOMIC DNA]</scope>
    <source>
        <strain evidence="3">cv. Fuchu</strain>
    </source>
</reference>
<proteinExistence type="predicted"/>